<evidence type="ECO:0000256" key="5">
    <source>
        <dbReference type="SAM" id="Coils"/>
    </source>
</evidence>
<feature type="region of interest" description="Disordered" evidence="6">
    <location>
        <begin position="185"/>
        <end position="387"/>
    </location>
</feature>
<feature type="compositionally biased region" description="Pro residues" evidence="6">
    <location>
        <begin position="303"/>
        <end position="312"/>
    </location>
</feature>
<keyword evidence="5" id="KW-0175">Coiled coil</keyword>
<comment type="subcellular location">
    <subcellularLocation>
        <location evidence="1">Membrane</location>
        <topology evidence="1">Single-pass membrane protein</topology>
    </subcellularLocation>
</comment>
<evidence type="ECO:0000313" key="11">
    <source>
        <dbReference type="EnsemblPlants" id="Ma08_p23320.1"/>
    </source>
</evidence>
<feature type="compositionally biased region" description="Basic and acidic residues" evidence="6">
    <location>
        <begin position="185"/>
        <end position="203"/>
    </location>
</feature>
<gene>
    <name evidence="10" type="ORF">GSMUA_84100.1</name>
</gene>
<evidence type="ECO:0000313" key="12">
    <source>
        <dbReference type="Proteomes" id="UP000012960"/>
    </source>
</evidence>
<dbReference type="PANTHER" id="PTHR23213">
    <property type="entry name" value="FORMIN-RELATED"/>
    <property type="match status" value="1"/>
</dbReference>
<feature type="domain" description="FH2" evidence="9">
    <location>
        <begin position="364"/>
        <end position="808"/>
    </location>
</feature>
<dbReference type="OMA" id="EYYQSGA"/>
<dbReference type="Pfam" id="PF02181">
    <property type="entry name" value="FH2"/>
    <property type="match status" value="1"/>
</dbReference>
<keyword evidence="7" id="KW-1133">Transmembrane helix</keyword>
<evidence type="ECO:0000256" key="3">
    <source>
        <dbReference type="ARBA" id="ARBA00025793"/>
    </source>
</evidence>
<dbReference type="Proteomes" id="UP000012960">
    <property type="component" value="Unplaced"/>
</dbReference>
<dbReference type="SUPFAM" id="SSF101447">
    <property type="entry name" value="Formin homology 2 domain (FH2 domain)"/>
    <property type="match status" value="1"/>
</dbReference>
<dbReference type="InterPro" id="IPR015425">
    <property type="entry name" value="FH2_Formin"/>
</dbReference>
<dbReference type="FunCoup" id="A0A804K9V7">
    <property type="interactions" value="2049"/>
</dbReference>
<feature type="compositionally biased region" description="Low complexity" evidence="6">
    <location>
        <begin position="214"/>
        <end position="237"/>
    </location>
</feature>
<feature type="compositionally biased region" description="Pro residues" evidence="6">
    <location>
        <begin position="283"/>
        <end position="296"/>
    </location>
</feature>
<comment type="similarity">
    <text evidence="3">Belongs to the formin-like family. Class-I subfamily.</text>
</comment>
<keyword evidence="7" id="KW-0812">Transmembrane</keyword>
<dbReference type="GO" id="GO:0030036">
    <property type="term" value="P:actin cytoskeleton organization"/>
    <property type="evidence" value="ECO:0000318"/>
    <property type="project" value="GO_Central"/>
</dbReference>
<accession>A0A804K9V7</accession>
<dbReference type="Gene3D" id="1.20.58.2220">
    <property type="entry name" value="Formin, FH2 domain"/>
    <property type="match status" value="1"/>
</dbReference>
<feature type="signal peptide" evidence="8">
    <location>
        <begin position="1"/>
        <end position="28"/>
    </location>
</feature>
<organism evidence="11 12">
    <name type="scientific">Musa acuminata subsp. malaccensis</name>
    <name type="common">Wild banana</name>
    <name type="synonym">Musa malaccensis</name>
    <dbReference type="NCBI Taxonomy" id="214687"/>
    <lineage>
        <taxon>Eukaryota</taxon>
        <taxon>Viridiplantae</taxon>
        <taxon>Streptophyta</taxon>
        <taxon>Embryophyta</taxon>
        <taxon>Tracheophyta</taxon>
        <taxon>Spermatophyta</taxon>
        <taxon>Magnoliopsida</taxon>
        <taxon>Liliopsida</taxon>
        <taxon>Zingiberales</taxon>
        <taxon>Musaceae</taxon>
        <taxon>Musa</taxon>
    </lineage>
</organism>
<dbReference type="EMBL" id="HG996472">
    <property type="protein sequence ID" value="CAG1832490.1"/>
    <property type="molecule type" value="Genomic_DNA"/>
</dbReference>
<evidence type="ECO:0000256" key="1">
    <source>
        <dbReference type="ARBA" id="ARBA00004167"/>
    </source>
</evidence>
<evidence type="ECO:0000256" key="2">
    <source>
        <dbReference type="ARBA" id="ARBA00022729"/>
    </source>
</evidence>
<dbReference type="EnsemblPlants" id="Ma08_t23320.1">
    <property type="protein sequence ID" value="Ma08_p23320.1"/>
    <property type="gene ID" value="Ma08_g23320"/>
</dbReference>
<evidence type="ECO:0000256" key="6">
    <source>
        <dbReference type="SAM" id="MobiDB-lite"/>
    </source>
</evidence>
<evidence type="ECO:0000259" key="9">
    <source>
        <dbReference type="PROSITE" id="PS51444"/>
    </source>
</evidence>
<dbReference type="InParanoid" id="A0A804K9V7"/>
<dbReference type="GO" id="GO:0016020">
    <property type="term" value="C:membrane"/>
    <property type="evidence" value="ECO:0007669"/>
    <property type="project" value="UniProtKB-SubCell"/>
</dbReference>
<reference evidence="10" key="1">
    <citation type="submission" date="2021-03" db="EMBL/GenBank/DDBJ databases">
        <authorList>
            <consortium name="Genoscope - CEA"/>
            <person name="William W."/>
        </authorList>
    </citation>
    <scope>NUCLEOTIDE SEQUENCE</scope>
    <source>
        <strain evidence="10">Doubled-haploid Pahang</strain>
    </source>
</reference>
<dbReference type="PANTHER" id="PTHR23213:SF354">
    <property type="entry name" value="FORMIN-LIKE PROTEIN 4"/>
    <property type="match status" value="1"/>
</dbReference>
<sequence length="855" mass="91213">MASKRCLPLLPLLLSSLILCLASASASASTSPPRRRLLDTNPPPSGPKNIQTFFPSLPSPAFQNIPPPPAAPPSLPPAPPPTVLKTSNSNVKKAVAITAASSFGLCGLLFVTFLFLSVRQRKVEVGNGGNSTLNERLQSKPKLQPTRSLIVDENGLDAIYWREFNQKRCQHCHHVLDPSGLIEEKEGGVADHSPPRNDRKIQEKPLLPAGSIRSSSQSFASEQSSASPFSAAAAPMRRSSKHVAASEQQSLPPPPGRLTSSSSPQHPPPPPSHSPPQASNSAPPGPPPPPPPPPPAMKSSAAPRPPPPPLPPVRKSNAVPPQGTKSNTLAPQSAPPPPPPPGGSRPSSGPSSRPPPVPGQSSAAIGAEGGPKKLKPLHWDKMNPINPQHSMVWDKITDGSFKFDEDIMEALFGTMATNKKSSNAAKDQGKGAASSTNGGPVTPTQISLLDSRKSQNIAIVLRSLALSRQDILDALVEGRGLPADVLERLTKIAPTKDEETLIRDYTGNPAKLADAESFLFHILRAVSSPFLRLEAMLFRTNYEHEVAHLKQSLQTLELACKELKSRGLFLKLLEAVLKAGNLMNAGTARGNAQAFNLSALCKLSDVKSTDGSTTLLHFVVEEVIRSEGKRLVVNRNHSLRQSGISGPTLDRTMSRAAREEREKEYIKLGLPIVGGISDEFANAKKAAGIDYDVLAGTCASLGARLAEIRRFVDTCSGDGFVIEMRAFMGGAEEELKAVRGEQARVLELVKSTTEYYQPGASKDKGSHPLQLFVIVRDFLNMVDKACVDIARNLQRRRPADAGSASKAGSKAVSVAADQGSESGRKPMARFPYLPPNFMSENSKSDSSSDDDDGPS</sequence>
<dbReference type="SMART" id="SM00498">
    <property type="entry name" value="FH2"/>
    <property type="match status" value="1"/>
</dbReference>
<feature type="chain" id="PRO_5033612063" description="Formin-like protein" evidence="8">
    <location>
        <begin position="29"/>
        <end position="855"/>
    </location>
</feature>
<evidence type="ECO:0000313" key="10">
    <source>
        <dbReference type="EMBL" id="CAG1832490.1"/>
    </source>
</evidence>
<feature type="compositionally biased region" description="Polar residues" evidence="6">
    <location>
        <begin position="433"/>
        <end position="447"/>
    </location>
</feature>
<dbReference type="InterPro" id="IPR042201">
    <property type="entry name" value="FH2_Formin_sf"/>
</dbReference>
<feature type="coiled-coil region" evidence="5">
    <location>
        <begin position="539"/>
        <end position="566"/>
    </location>
</feature>
<dbReference type="GO" id="GO:0005856">
    <property type="term" value="C:cytoskeleton"/>
    <property type="evidence" value="ECO:0000318"/>
    <property type="project" value="GO_Central"/>
</dbReference>
<dbReference type="GO" id="GO:0051015">
    <property type="term" value="F:actin filament binding"/>
    <property type="evidence" value="ECO:0000318"/>
    <property type="project" value="GO_Central"/>
</dbReference>
<dbReference type="Gramene" id="Ma08_t23320.1">
    <property type="protein sequence ID" value="Ma08_p23320.1"/>
    <property type="gene ID" value="Ma08_g23320"/>
</dbReference>
<dbReference type="InterPro" id="IPR027643">
    <property type="entry name" value="Formin-like_plant"/>
</dbReference>
<feature type="compositionally biased region" description="Low complexity" evidence="6">
    <location>
        <begin position="800"/>
        <end position="817"/>
    </location>
</feature>
<keyword evidence="12" id="KW-1185">Reference proteome</keyword>
<feature type="transmembrane region" description="Helical" evidence="7">
    <location>
        <begin position="94"/>
        <end position="116"/>
    </location>
</feature>
<evidence type="ECO:0000256" key="4">
    <source>
        <dbReference type="RuleBase" id="RU361260"/>
    </source>
</evidence>
<dbReference type="GO" id="GO:0045010">
    <property type="term" value="P:actin nucleation"/>
    <property type="evidence" value="ECO:0007669"/>
    <property type="project" value="InterPro"/>
</dbReference>
<feature type="region of interest" description="Disordered" evidence="6">
    <location>
        <begin position="29"/>
        <end position="50"/>
    </location>
</feature>
<dbReference type="OrthoDB" id="1668162at2759"/>
<feature type="compositionally biased region" description="Pro residues" evidence="6">
    <location>
        <begin position="333"/>
        <end position="343"/>
    </location>
</feature>
<evidence type="ECO:0000256" key="7">
    <source>
        <dbReference type="SAM" id="Phobius"/>
    </source>
</evidence>
<evidence type="ECO:0000256" key="8">
    <source>
        <dbReference type="SAM" id="SignalP"/>
    </source>
</evidence>
<protein>
    <recommendedName>
        <fullName evidence="4">Formin-like protein</fullName>
    </recommendedName>
</protein>
<keyword evidence="7" id="KW-0472">Membrane</keyword>
<keyword evidence="2 8" id="KW-0732">Signal</keyword>
<dbReference type="AlphaFoldDB" id="A0A804K9V7"/>
<dbReference type="PROSITE" id="PS51444">
    <property type="entry name" value="FH2"/>
    <property type="match status" value="1"/>
</dbReference>
<feature type="region of interest" description="Disordered" evidence="6">
    <location>
        <begin position="421"/>
        <end position="447"/>
    </location>
</feature>
<feature type="region of interest" description="Disordered" evidence="6">
    <location>
        <begin position="797"/>
        <end position="855"/>
    </location>
</feature>
<proteinExistence type="inferred from homology"/>
<reference evidence="11" key="2">
    <citation type="submission" date="2021-05" db="UniProtKB">
        <authorList>
            <consortium name="EnsemblPlants"/>
        </authorList>
    </citation>
    <scope>IDENTIFICATION</scope>
    <source>
        <strain evidence="11">subsp. malaccensis</strain>
    </source>
</reference>
<name>A0A804K9V7_MUSAM</name>
<feature type="compositionally biased region" description="Pro residues" evidence="6">
    <location>
        <begin position="265"/>
        <end position="274"/>
    </location>
</feature>